<accession>A0A6L7EYI9</accession>
<feature type="domain" description="Prepilin type IV endopeptidase peptidase" evidence="4">
    <location>
        <begin position="84"/>
        <end position="201"/>
    </location>
</feature>
<dbReference type="RefSeq" id="WP_160878622.1">
    <property type="nucleotide sequence ID" value="NZ_WUEK01000008.1"/>
</dbReference>
<dbReference type="PANTHER" id="PTHR30487:SF0">
    <property type="entry name" value="PREPILIN LEADER PEPTIDASE_N-METHYLTRANSFERASE-RELATED"/>
    <property type="match status" value="1"/>
</dbReference>
<evidence type="ECO:0000256" key="3">
    <source>
        <dbReference type="SAM" id="Phobius"/>
    </source>
</evidence>
<comment type="similarity">
    <text evidence="1 2">Belongs to the peptidase A24 family.</text>
</comment>
<dbReference type="AlphaFoldDB" id="A0A6L7EYI9"/>
<feature type="transmembrane region" description="Helical" evidence="3">
    <location>
        <begin position="107"/>
        <end position="126"/>
    </location>
</feature>
<dbReference type="InterPro" id="IPR050882">
    <property type="entry name" value="Prepilin_peptidase/N-MTase"/>
</dbReference>
<feature type="transmembrane region" description="Helical" evidence="3">
    <location>
        <begin position="138"/>
        <end position="158"/>
    </location>
</feature>
<organism evidence="5 6">
    <name type="scientific">Nocardioides flavescens</name>
    <dbReference type="NCBI Taxonomy" id="2691959"/>
    <lineage>
        <taxon>Bacteria</taxon>
        <taxon>Bacillati</taxon>
        <taxon>Actinomycetota</taxon>
        <taxon>Actinomycetes</taxon>
        <taxon>Propionibacteriales</taxon>
        <taxon>Nocardioidaceae</taxon>
        <taxon>Nocardioides</taxon>
    </lineage>
</organism>
<dbReference type="Proteomes" id="UP000473325">
    <property type="component" value="Unassembled WGS sequence"/>
</dbReference>
<dbReference type="EMBL" id="WUEK01000008">
    <property type="protein sequence ID" value="MXG90698.1"/>
    <property type="molecule type" value="Genomic_DNA"/>
</dbReference>
<keyword evidence="3" id="KW-1133">Transmembrane helix</keyword>
<dbReference type="GO" id="GO:0006465">
    <property type="term" value="P:signal peptide processing"/>
    <property type="evidence" value="ECO:0007669"/>
    <property type="project" value="TreeGrafter"/>
</dbReference>
<comment type="caution">
    <text evidence="5">The sequence shown here is derived from an EMBL/GenBank/DDBJ whole genome shotgun (WGS) entry which is preliminary data.</text>
</comment>
<keyword evidence="3" id="KW-0472">Membrane</keyword>
<sequence>MSLLAVVGGAAVAGAGSRLVPRIIASVPEPEPELSAEPGQDPKEPYAAIAAVPGLAPWAALAGGAAGALLGAGLGVTWPLVVALVLVPVAIALAVIDWRTRLLPTRLIAPAYSVTVALVLATWLVGGLLDGGFDTTPLVRALVGWAGAGGLYLLLWLVHPRGMGYGDVRLSGVLGLVLGYAGWAELVVGVYGGFLLGGVLGGVLSLLRRVDRAGYPFGPFMLLGALVGLSAGRPVIDALLR</sequence>
<dbReference type="InterPro" id="IPR014032">
    <property type="entry name" value="Peptidase_A24A_bac"/>
</dbReference>
<dbReference type="PRINTS" id="PR00864">
    <property type="entry name" value="PREPILNPTASE"/>
</dbReference>
<proteinExistence type="inferred from homology"/>
<feature type="transmembrane region" description="Helical" evidence="3">
    <location>
        <begin position="76"/>
        <end position="95"/>
    </location>
</feature>
<evidence type="ECO:0000259" key="4">
    <source>
        <dbReference type="Pfam" id="PF01478"/>
    </source>
</evidence>
<protein>
    <submittedName>
        <fullName evidence="5">Prepilin peptidase</fullName>
    </submittedName>
</protein>
<evidence type="ECO:0000313" key="5">
    <source>
        <dbReference type="EMBL" id="MXG90698.1"/>
    </source>
</evidence>
<keyword evidence="6" id="KW-1185">Reference proteome</keyword>
<dbReference type="InterPro" id="IPR000045">
    <property type="entry name" value="Prepilin_IV_endopep_pep"/>
</dbReference>
<dbReference type="Gene3D" id="1.20.120.1220">
    <property type="match status" value="1"/>
</dbReference>
<evidence type="ECO:0000313" key="6">
    <source>
        <dbReference type="Proteomes" id="UP000473325"/>
    </source>
</evidence>
<evidence type="ECO:0000256" key="2">
    <source>
        <dbReference type="RuleBase" id="RU003793"/>
    </source>
</evidence>
<dbReference type="PANTHER" id="PTHR30487">
    <property type="entry name" value="TYPE 4 PREPILIN-LIKE PROTEINS LEADER PEPTIDE-PROCESSING ENZYME"/>
    <property type="match status" value="1"/>
</dbReference>
<evidence type="ECO:0000256" key="1">
    <source>
        <dbReference type="ARBA" id="ARBA00005801"/>
    </source>
</evidence>
<keyword evidence="3" id="KW-0812">Transmembrane</keyword>
<dbReference type="GO" id="GO:0004190">
    <property type="term" value="F:aspartic-type endopeptidase activity"/>
    <property type="evidence" value="ECO:0007669"/>
    <property type="project" value="InterPro"/>
</dbReference>
<dbReference type="GO" id="GO:0005886">
    <property type="term" value="C:plasma membrane"/>
    <property type="evidence" value="ECO:0007669"/>
    <property type="project" value="TreeGrafter"/>
</dbReference>
<feature type="transmembrane region" description="Helical" evidence="3">
    <location>
        <begin position="170"/>
        <end position="194"/>
    </location>
</feature>
<dbReference type="Pfam" id="PF01478">
    <property type="entry name" value="Peptidase_A24"/>
    <property type="match status" value="1"/>
</dbReference>
<reference evidence="5 6" key="1">
    <citation type="submission" date="2019-12" db="EMBL/GenBank/DDBJ databases">
        <authorList>
            <person name="Kun Z."/>
        </authorList>
    </citation>
    <scope>NUCLEOTIDE SEQUENCE [LARGE SCALE GENOMIC DNA]</scope>
    <source>
        <strain evidence="5 6">YIM 123512</strain>
    </source>
</reference>
<name>A0A6L7EYI9_9ACTN</name>
<feature type="transmembrane region" description="Helical" evidence="3">
    <location>
        <begin position="214"/>
        <end position="236"/>
    </location>
</feature>
<gene>
    <name evidence="5" type="ORF">GRQ65_14205</name>
</gene>